<reference evidence="1" key="1">
    <citation type="journal article" date="2015" name="PeerJ">
        <title>First genomic representation of candidate bacterial phylum KSB3 points to enhanced environmental sensing as a trigger of wastewater bulking.</title>
        <authorList>
            <person name="Sekiguchi Y."/>
            <person name="Ohashi A."/>
            <person name="Parks D.H."/>
            <person name="Yamauchi T."/>
            <person name="Tyson G.W."/>
            <person name="Hugenholtz P."/>
        </authorList>
    </citation>
    <scope>NUCLEOTIDE SEQUENCE [LARGE SCALE GENOMIC DNA]</scope>
</reference>
<dbReference type="STRING" id="1499967.U27_04847"/>
<evidence type="ECO:0000313" key="2">
    <source>
        <dbReference type="Proteomes" id="UP000030661"/>
    </source>
</evidence>
<gene>
    <name evidence="1" type="ORF">U27_04847</name>
</gene>
<evidence type="ECO:0000313" key="1">
    <source>
        <dbReference type="EMBL" id="GAK57875.1"/>
    </source>
</evidence>
<organism evidence="1">
    <name type="scientific">Vecturithrix granuli</name>
    <dbReference type="NCBI Taxonomy" id="1499967"/>
    <lineage>
        <taxon>Bacteria</taxon>
        <taxon>Candidatus Moduliflexota</taxon>
        <taxon>Candidatus Vecturitrichia</taxon>
        <taxon>Candidatus Vecturitrichales</taxon>
        <taxon>Candidatus Vecturitrichaceae</taxon>
        <taxon>Candidatus Vecturithrix</taxon>
    </lineage>
</organism>
<keyword evidence="2" id="KW-1185">Reference proteome</keyword>
<dbReference type="EMBL" id="DF820466">
    <property type="protein sequence ID" value="GAK57875.1"/>
    <property type="molecule type" value="Genomic_DNA"/>
</dbReference>
<sequence>MPHVTEIYSFLYAILVVSWETIIMEITSVQTAKHELRTMAETIEALRRYL</sequence>
<proteinExistence type="predicted"/>
<dbReference type="AlphaFoldDB" id="A0A081BZX0"/>
<name>A0A081BZX0_VECG1</name>
<dbReference type="HOGENOM" id="CLU_3114912_0_0_0"/>
<accession>A0A081BZX0</accession>
<dbReference type="Proteomes" id="UP000030661">
    <property type="component" value="Unassembled WGS sequence"/>
</dbReference>
<protein>
    <submittedName>
        <fullName evidence="1">Uncharacterized protein</fullName>
    </submittedName>
</protein>